<dbReference type="Proteomes" id="UP000588277">
    <property type="component" value="Unassembled WGS sequence"/>
</dbReference>
<dbReference type="Pfam" id="PF08282">
    <property type="entry name" value="Hydrolase_3"/>
    <property type="match status" value="2"/>
</dbReference>
<dbReference type="InterPro" id="IPR023214">
    <property type="entry name" value="HAD_sf"/>
</dbReference>
<gene>
    <name evidence="1" type="ORF">G1C96_0363</name>
</gene>
<dbReference type="RefSeq" id="WP_169274938.1">
    <property type="nucleotide sequence ID" value="NZ_JAAIIH010000001.1"/>
</dbReference>
<reference evidence="1 2" key="1">
    <citation type="submission" date="2020-02" db="EMBL/GenBank/DDBJ databases">
        <title>Characterization of phylogenetic diversity of novel bifidobacterial species isolated in Czech ZOOs.</title>
        <authorList>
            <person name="Lugli G.A."/>
            <person name="Vera N.B."/>
            <person name="Ventura M."/>
        </authorList>
    </citation>
    <scope>NUCLEOTIDE SEQUENCE [LARGE SCALE GENOMIC DNA]</scope>
    <source>
        <strain evidence="1 2">DSM 109958</strain>
    </source>
</reference>
<protein>
    <submittedName>
        <fullName evidence="1">HAD family hydrolase</fullName>
    </submittedName>
</protein>
<dbReference type="InterPro" id="IPR036412">
    <property type="entry name" value="HAD-like_sf"/>
</dbReference>
<dbReference type="SUPFAM" id="SSF56784">
    <property type="entry name" value="HAD-like"/>
    <property type="match status" value="1"/>
</dbReference>
<dbReference type="PANTHER" id="PTHR10000">
    <property type="entry name" value="PHOSPHOSERINE PHOSPHATASE"/>
    <property type="match status" value="1"/>
</dbReference>
<name>A0A7Y0F0H2_9BIFI</name>
<dbReference type="EMBL" id="JAAIIH010000001">
    <property type="protein sequence ID" value="NMM99785.1"/>
    <property type="molecule type" value="Genomic_DNA"/>
</dbReference>
<dbReference type="Gene3D" id="3.30.1240.10">
    <property type="match status" value="1"/>
</dbReference>
<dbReference type="Gene3D" id="3.40.50.1000">
    <property type="entry name" value="HAD superfamily/HAD-like"/>
    <property type="match status" value="1"/>
</dbReference>
<evidence type="ECO:0000313" key="2">
    <source>
        <dbReference type="Proteomes" id="UP000588277"/>
    </source>
</evidence>
<dbReference type="AlphaFoldDB" id="A0A7Y0F0H2"/>
<dbReference type="PANTHER" id="PTHR10000:SF8">
    <property type="entry name" value="HAD SUPERFAMILY HYDROLASE-LIKE, TYPE 3"/>
    <property type="match status" value="1"/>
</dbReference>
<comment type="caution">
    <text evidence="1">The sequence shown here is derived from an EMBL/GenBank/DDBJ whole genome shotgun (WGS) entry which is preliminary data.</text>
</comment>
<keyword evidence="2" id="KW-1185">Reference proteome</keyword>
<dbReference type="GO" id="GO:0016791">
    <property type="term" value="F:phosphatase activity"/>
    <property type="evidence" value="ECO:0007669"/>
    <property type="project" value="TreeGrafter"/>
</dbReference>
<evidence type="ECO:0000313" key="1">
    <source>
        <dbReference type="EMBL" id="NMM99785.1"/>
    </source>
</evidence>
<organism evidence="1 2">
    <name type="scientific">Bifidobacterium moraviense</name>
    <dbReference type="NCBI Taxonomy" id="2675323"/>
    <lineage>
        <taxon>Bacteria</taxon>
        <taxon>Bacillati</taxon>
        <taxon>Actinomycetota</taxon>
        <taxon>Actinomycetes</taxon>
        <taxon>Bifidobacteriales</taxon>
        <taxon>Bifidobacteriaceae</taxon>
        <taxon>Bifidobacterium</taxon>
    </lineage>
</organism>
<keyword evidence="1" id="KW-0378">Hydrolase</keyword>
<sequence length="296" mass="32294">MEHIADPSESGVRLLVVDLDGTLLHGADTFEGRYLDRTAIDAMRRAHDAGFKLAVSTARPVSTGLDIVRRLPVDACVYLNGALIDFHPLESTYESLTRDDVTADPGLVKIGFDAARACEACRMFTERLPGIRCGIVMNDVRYTNFDVSVYWKTQTWRYTDFTSGEGRTERGVPDGVADKIILFPGADQWDALGELVPDDFAASVSEGVMWMLMNPLANKAHSLRLVCDRLGVDVAQTAAFGDDLIDIDMMRTAGLGVAVANANPRVLAIADEVCPSNDENGVAQWIDGRLRALTRG</sequence>
<accession>A0A7Y0F0H2</accession>
<dbReference type="GO" id="GO:0000287">
    <property type="term" value="F:magnesium ion binding"/>
    <property type="evidence" value="ECO:0007669"/>
    <property type="project" value="TreeGrafter"/>
</dbReference>
<dbReference type="GO" id="GO:0005829">
    <property type="term" value="C:cytosol"/>
    <property type="evidence" value="ECO:0007669"/>
    <property type="project" value="TreeGrafter"/>
</dbReference>
<proteinExistence type="predicted"/>